<evidence type="ECO:0000256" key="3">
    <source>
        <dbReference type="SAM" id="SignalP"/>
    </source>
</evidence>
<accession>A0A1U7CYL0</accession>
<proteinExistence type="predicted"/>
<dbReference type="RefSeq" id="WP_076350273.1">
    <property type="nucleotide sequence ID" value="NZ_CP019082.1"/>
</dbReference>
<dbReference type="InterPro" id="IPR011047">
    <property type="entry name" value="Quinoprotein_ADH-like_sf"/>
</dbReference>
<dbReference type="Gene3D" id="2.40.128.630">
    <property type="match status" value="1"/>
</dbReference>
<evidence type="ECO:0000313" key="6">
    <source>
        <dbReference type="Proteomes" id="UP000186309"/>
    </source>
</evidence>
<dbReference type="Gene3D" id="2.130.10.10">
    <property type="entry name" value="YVTN repeat-like/Quinoprotein amine dehydrogenase"/>
    <property type="match status" value="3"/>
</dbReference>
<dbReference type="InterPro" id="IPR015943">
    <property type="entry name" value="WD40/YVTN_repeat-like_dom_sf"/>
</dbReference>
<keyword evidence="6" id="KW-1185">Reference proteome</keyword>
<sequence length="1496" mass="162788">MTWFRFHRRKTVAIPSRVVGVLSACLLATVAGSAAAQPAGRSASKFYPDSSEAAETLLRNAASHVRAGQWSEAVGIYQRVIEQYGDKVARLPRDPADGGEGGDEFVLYVDLRGYCQRTLAGLPDEARAVYRKRMDAQAERWFREGEAGRDAGPLRRVVEQAFCTSWGDDALELLGDLSFQDGRFGEALAMYRRLVADDPENPLNLVHPDPSVDLARVAAKKLLCRAAAGESLTPAVEIEAFAKRFPGASGPLAGRKGLLATSLAAALETDHLAPPSQSDGRWPTFAGSPTRNKIVAESIDVGSLQWRVALERISPVRAGGPYVPRAFGVNNGASSPANQLLGYHPIIVGDQVIVNNGSRITAYNLSDRPNPSEGGQALAVEPAWKHDPDDGAAPPQALPSSWAIPRYTLTAVGDRIYARMGSSSQPNFAGGPRPVGADSSIVAIDRNRPGGKPLWIQRSSKLTLPDRPAEQVGRSVNFEGTPVADDRSVYVAVTDRREQTATYVASYNADDGSLRWLRYLGAAASENDNFMAMGGMGFGALASADSGHRLLSLDGPVLYYQTNLGALAALDAETGSIRWAATYPRQESGRGQGGERDLNPAVVHDGLVFVAPSDASSIFAFEAQTGRLKWRTVAIPDEVKLSHLLGVAKGRLVATGDKVLWFDVRDGKLLHAWPDTGGSREGYGRGLLAGDRVYWPTRNEIQVLDQASGARSGPPIKLLETYRTTGGNLVAGDGYLVVAQSDGLVVFCQNSRLIERYRDEIARAPHHAPTHYRLARAAEAVGRDQLALDSYVQSIRNAGAGETIDGSPLIDAARDHQFRLLLRLAASLRGEKKYDDAGAKLEAAVLAARQEQDRLKARLLLADVQLERGRPPEAVDILERLLGDDRLQQLTVGSDDGRRAVRADLFVGDRLAEIVRDHGRKVYDSYDRKARELFKRGVDEQDARSLAEVARIFPVAEAVPEALLALGAVHESQNRPTAAAAVYKRLLTLSAPSDEARARALWRLARIYESQGYLVSARDAYLQMADRYPRLQLELGGRVSAVSERVSAELARDPLARIVADRPRPAVPSPMVRRWRWKGIDGADAARPLTAAGAPPAVDSSRVFLAADAGLSPLDPATGDRRWTAALGERAVWVGYLADKLLAATPHHVAAIDVQTGAIQWRFGRDGSARGRRGPDPFARDDPQPNPAATPGTVLHDFQIVAGRLFLLRGDDELIALDGDTGFINWSYTPRGGAINPKLWIGPARLVLQVDRPSELVVLETVTGRPISRCGLSEGEGLEREPTPIDEDHVIVVTDRRTVKKFDLERGQFVWDYRESVEMPVNGAPRAFVDAEHLMVIHDGRTLIRLDPATGSKQWSTVLGTEDLGERPDALAFDEQRFYCVSKQSLRALSLKDGSPLWSRHLSGRELIHWSLALSDRSVLVYPSLSSLWEEEVEAMPLVVCKQENGALVQRFVFPATIAEVHLRLDSRGAVIATPRELWALGARPPSREGRPSPTP</sequence>
<dbReference type="KEGG" id="pbor:BSF38_05566"/>
<feature type="region of interest" description="Disordered" evidence="2">
    <location>
        <begin position="1165"/>
        <end position="1192"/>
    </location>
</feature>
<evidence type="ECO:0000256" key="2">
    <source>
        <dbReference type="SAM" id="MobiDB-lite"/>
    </source>
</evidence>
<evidence type="ECO:0000259" key="4">
    <source>
        <dbReference type="Pfam" id="PF13360"/>
    </source>
</evidence>
<reference evidence="6" key="1">
    <citation type="submission" date="2016-12" db="EMBL/GenBank/DDBJ databases">
        <title>Comparative genomics of four Isosphaeraceae planctomycetes: a common pool of plasmids and glycoside hydrolase genes.</title>
        <authorList>
            <person name="Ivanova A."/>
        </authorList>
    </citation>
    <scope>NUCLEOTIDE SEQUENCE [LARGE SCALE GENOMIC DNA]</scope>
    <source>
        <strain evidence="6">PX4</strain>
    </source>
</reference>
<dbReference type="STRING" id="1387353.BSF38_05566"/>
<name>A0A1U7CYL0_9BACT</name>
<dbReference type="InterPro" id="IPR019734">
    <property type="entry name" value="TPR_rpt"/>
</dbReference>
<organism evidence="5 6">
    <name type="scientific">Paludisphaera borealis</name>
    <dbReference type="NCBI Taxonomy" id="1387353"/>
    <lineage>
        <taxon>Bacteria</taxon>
        <taxon>Pseudomonadati</taxon>
        <taxon>Planctomycetota</taxon>
        <taxon>Planctomycetia</taxon>
        <taxon>Isosphaerales</taxon>
        <taxon>Isosphaeraceae</taxon>
        <taxon>Paludisphaera</taxon>
    </lineage>
</organism>
<dbReference type="EMBL" id="CP019082">
    <property type="protein sequence ID" value="APW63978.1"/>
    <property type="molecule type" value="Genomic_DNA"/>
</dbReference>
<evidence type="ECO:0000256" key="1">
    <source>
        <dbReference type="PROSITE-ProRule" id="PRU00339"/>
    </source>
</evidence>
<dbReference type="SMART" id="SM00564">
    <property type="entry name" value="PQQ"/>
    <property type="match status" value="7"/>
</dbReference>
<dbReference type="Pfam" id="PF13360">
    <property type="entry name" value="PQQ_2"/>
    <property type="match status" value="3"/>
</dbReference>
<dbReference type="PANTHER" id="PTHR34512:SF30">
    <property type="entry name" value="OUTER MEMBRANE PROTEIN ASSEMBLY FACTOR BAMB"/>
    <property type="match status" value="1"/>
</dbReference>
<dbReference type="InterPro" id="IPR011990">
    <property type="entry name" value="TPR-like_helical_dom_sf"/>
</dbReference>
<keyword evidence="1" id="KW-0802">TPR repeat</keyword>
<dbReference type="SMART" id="SM00028">
    <property type="entry name" value="TPR"/>
    <property type="match status" value="6"/>
</dbReference>
<dbReference type="InterPro" id="IPR002372">
    <property type="entry name" value="PQQ_rpt_dom"/>
</dbReference>
<evidence type="ECO:0000313" key="5">
    <source>
        <dbReference type="EMBL" id="APW63978.1"/>
    </source>
</evidence>
<dbReference type="InterPro" id="IPR018391">
    <property type="entry name" value="PQQ_b-propeller_rpt"/>
</dbReference>
<feature type="signal peptide" evidence="3">
    <location>
        <begin position="1"/>
        <end position="36"/>
    </location>
</feature>
<dbReference type="PROSITE" id="PS50005">
    <property type="entry name" value="TPR"/>
    <property type="match status" value="1"/>
</dbReference>
<dbReference type="OrthoDB" id="7051554at2"/>
<feature type="domain" description="Pyrrolo-quinoline quinone repeat" evidence="4">
    <location>
        <begin position="1038"/>
        <end position="1169"/>
    </location>
</feature>
<gene>
    <name evidence="5" type="primary">bamB_4</name>
    <name evidence="5" type="ORF">BSF38_05566</name>
</gene>
<protein>
    <submittedName>
        <fullName evidence="5">PQQ-dependent dehydrogenase</fullName>
    </submittedName>
</protein>
<dbReference type="SUPFAM" id="SSF50998">
    <property type="entry name" value="Quinoprotein alcohol dehydrogenase-like"/>
    <property type="match status" value="3"/>
</dbReference>
<dbReference type="Pfam" id="PF13174">
    <property type="entry name" value="TPR_6"/>
    <property type="match status" value="1"/>
</dbReference>
<feature type="domain" description="Pyrrolo-quinoline quinone repeat" evidence="4">
    <location>
        <begin position="1257"/>
        <end position="1404"/>
    </location>
</feature>
<feature type="chain" id="PRO_5012075294" evidence="3">
    <location>
        <begin position="37"/>
        <end position="1496"/>
    </location>
</feature>
<feature type="compositionally biased region" description="Basic and acidic residues" evidence="2">
    <location>
        <begin position="1165"/>
        <end position="1183"/>
    </location>
</feature>
<dbReference type="PANTHER" id="PTHR34512">
    <property type="entry name" value="CELL SURFACE PROTEIN"/>
    <property type="match status" value="1"/>
</dbReference>
<dbReference type="Proteomes" id="UP000186309">
    <property type="component" value="Chromosome"/>
</dbReference>
<feature type="domain" description="Pyrrolo-quinoline quinone repeat" evidence="4">
    <location>
        <begin position="503"/>
        <end position="739"/>
    </location>
</feature>
<dbReference type="Pfam" id="PF13432">
    <property type="entry name" value="TPR_16"/>
    <property type="match status" value="2"/>
</dbReference>
<feature type="repeat" description="TPR" evidence="1">
    <location>
        <begin position="168"/>
        <end position="201"/>
    </location>
</feature>
<dbReference type="SUPFAM" id="SSF48452">
    <property type="entry name" value="TPR-like"/>
    <property type="match status" value="2"/>
</dbReference>
<dbReference type="Gene3D" id="1.25.40.10">
    <property type="entry name" value="Tetratricopeptide repeat domain"/>
    <property type="match status" value="3"/>
</dbReference>
<dbReference type="Pfam" id="PF14559">
    <property type="entry name" value="TPR_19"/>
    <property type="match status" value="1"/>
</dbReference>
<keyword evidence="3" id="KW-0732">Signal</keyword>